<organism evidence="3 4">
    <name type="scientific">Candidatus Anoxymicrobium japonicum</name>
    <dbReference type="NCBI Taxonomy" id="2013648"/>
    <lineage>
        <taxon>Bacteria</taxon>
        <taxon>Bacillati</taxon>
        <taxon>Actinomycetota</taxon>
        <taxon>Candidatus Geothermincolia</taxon>
        <taxon>Candidatus Geothermincolales</taxon>
        <taxon>Candidatus Anoxymicrobiaceae</taxon>
        <taxon>Candidatus Anoxymicrobium</taxon>
    </lineage>
</organism>
<dbReference type="InterPro" id="IPR041682">
    <property type="entry name" value="AAA_14"/>
</dbReference>
<evidence type="ECO:0008006" key="5">
    <source>
        <dbReference type="Google" id="ProtNLM"/>
    </source>
</evidence>
<comment type="caution">
    <text evidence="3">The sequence shown here is derived from an EMBL/GenBank/DDBJ whole genome shotgun (WGS) entry which is preliminary data.</text>
</comment>
<gene>
    <name evidence="3" type="ORF">CVT63_02450</name>
</gene>
<sequence length="419" mass="47604">MAEEKHTTSGKAHIVKKYVPREISADIGRLLKFMPVVVLTGMRQVGKSTMLVNDPRFADREYVSLDDPVLQVALRESPDSELSSYDRVTIDEAQKEDGLFPAIKRAVARDERRGRFLLSESASLPLKKATAESLAGKAIYRRMMPMTRREISREIEQEPFLLDFMRKPRKVRNLDVKPVTDNEVIRGGMPQVVLSPKEAGEIWLAGYEQTYLERDILCLSRIENLVGFKTMLRLLAARTGQILNLNQVARDAELPHNTAKRYLGLLEELFVVQRVHPYTRSLRSGIKKSPKLFLSDAGIACHMAGCRNLSGHPLRGFMYETYFFQNLLGIMEAHGAEWTVNYWRIDETREVDLVIDTREQVVGIEIKAGEQLRKKDIRSLRTFMESTPECRLCILAYNGVEVVNLGEGIWAVPLGLAIS</sequence>
<accession>A0A2N3G6Z1</accession>
<dbReference type="PANTHER" id="PTHR43566">
    <property type="entry name" value="CONSERVED PROTEIN"/>
    <property type="match status" value="1"/>
</dbReference>
<dbReference type="InterPro" id="IPR025420">
    <property type="entry name" value="DUF4143"/>
</dbReference>
<dbReference type="EMBL" id="PHEX01000014">
    <property type="protein sequence ID" value="PKQ28486.1"/>
    <property type="molecule type" value="Genomic_DNA"/>
</dbReference>
<protein>
    <recommendedName>
        <fullName evidence="5">ATPase</fullName>
    </recommendedName>
</protein>
<evidence type="ECO:0000259" key="1">
    <source>
        <dbReference type="Pfam" id="PF13173"/>
    </source>
</evidence>
<dbReference type="Pfam" id="PF13173">
    <property type="entry name" value="AAA_14"/>
    <property type="match status" value="1"/>
</dbReference>
<feature type="domain" description="DUF4143" evidence="2">
    <location>
        <begin position="213"/>
        <end position="369"/>
    </location>
</feature>
<dbReference type="PANTHER" id="PTHR43566:SF2">
    <property type="entry name" value="DUF4143 DOMAIN-CONTAINING PROTEIN"/>
    <property type="match status" value="1"/>
</dbReference>
<evidence type="ECO:0000259" key="2">
    <source>
        <dbReference type="Pfam" id="PF13635"/>
    </source>
</evidence>
<dbReference type="Pfam" id="PF13635">
    <property type="entry name" value="DUF4143"/>
    <property type="match status" value="1"/>
</dbReference>
<dbReference type="AlphaFoldDB" id="A0A2N3G6Z1"/>
<reference evidence="3 4" key="1">
    <citation type="journal article" date="2017" name="ISME J.">
        <title>Potential for microbial H2 and metal transformations associated with novel bacteria and archaea in deep terrestrial subsurface sediments.</title>
        <authorList>
            <person name="Hernsdorf A.W."/>
            <person name="Amano Y."/>
            <person name="Miyakawa K."/>
            <person name="Ise K."/>
            <person name="Suzuki Y."/>
            <person name="Anantharaman K."/>
            <person name="Probst A."/>
            <person name="Burstein D."/>
            <person name="Thomas B.C."/>
            <person name="Banfield J.F."/>
        </authorList>
    </citation>
    <scope>NUCLEOTIDE SEQUENCE [LARGE SCALE GENOMIC DNA]</scope>
    <source>
        <strain evidence="3">HGW-Actinobacteria-3</strain>
    </source>
</reference>
<dbReference type="Proteomes" id="UP000233654">
    <property type="component" value="Unassembled WGS sequence"/>
</dbReference>
<proteinExistence type="predicted"/>
<evidence type="ECO:0000313" key="4">
    <source>
        <dbReference type="Proteomes" id="UP000233654"/>
    </source>
</evidence>
<name>A0A2N3G6Z1_9ACTN</name>
<feature type="domain" description="AAA" evidence="1">
    <location>
        <begin position="35"/>
        <end position="151"/>
    </location>
</feature>
<evidence type="ECO:0000313" key="3">
    <source>
        <dbReference type="EMBL" id="PKQ28486.1"/>
    </source>
</evidence>